<dbReference type="Proteomes" id="UP001209417">
    <property type="component" value="Unassembled WGS sequence"/>
</dbReference>
<evidence type="ECO:0000313" key="20">
    <source>
        <dbReference type="Proteomes" id="UP000261245"/>
    </source>
</evidence>
<dbReference type="Proteomes" id="UP000421408">
    <property type="component" value="Unassembled WGS sequence"/>
</dbReference>
<dbReference type="AlphaFoldDB" id="A0A3E5ADT8"/>
<evidence type="ECO:0000313" key="29">
    <source>
        <dbReference type="Proteomes" id="UP000421408"/>
    </source>
</evidence>
<evidence type="ECO:0000313" key="17">
    <source>
        <dbReference type="EMBL" id="RGX98384.1"/>
    </source>
</evidence>
<organism evidence="9 30">
    <name type="scientific">Segatella copri</name>
    <dbReference type="NCBI Taxonomy" id="165179"/>
    <lineage>
        <taxon>Bacteria</taxon>
        <taxon>Pseudomonadati</taxon>
        <taxon>Bacteroidota</taxon>
        <taxon>Bacteroidia</taxon>
        <taxon>Bacteroidales</taxon>
        <taxon>Prevotellaceae</taxon>
        <taxon>Segatella</taxon>
    </lineage>
</organism>
<reference evidence="9 30" key="2">
    <citation type="submission" date="2019-08" db="EMBL/GenBank/DDBJ databases">
        <title>In-depth cultivation of the pig gut microbiome towards novel bacterial diversity and tailored functional studies.</title>
        <authorList>
            <person name="Wylensek D."/>
            <person name="Hitch T.C.A."/>
            <person name="Clavel T."/>
        </authorList>
    </citation>
    <scope>NUCLEOTIDE SEQUENCE [LARGE SCALE GENOMIC DNA]</scope>
    <source>
        <strain evidence="9 30">LKV-178-WT-2C</strain>
    </source>
</reference>
<dbReference type="Proteomes" id="UP000285604">
    <property type="component" value="Unassembled WGS sequence"/>
</dbReference>
<dbReference type="Gene3D" id="2.40.128.640">
    <property type="match status" value="1"/>
</dbReference>
<dbReference type="RefSeq" id="WP_006848274.1">
    <property type="nucleotide sequence ID" value="NZ_CATKVV010000004.1"/>
</dbReference>
<protein>
    <submittedName>
        <fullName evidence="9">Copper resistance protein NlpE</fullName>
    </submittedName>
</protein>
<evidence type="ECO:0000313" key="30">
    <source>
        <dbReference type="Proteomes" id="UP000450161"/>
    </source>
</evidence>
<name>A0A3E5ADT8_9BACT</name>
<reference evidence="7" key="7">
    <citation type="submission" date="2022-12" db="EMBL/GenBank/DDBJ databases">
        <title>Distinct polysaccharide growth profiles of human intestinal Prevotella copri isolates.</title>
        <authorList>
            <person name="Fehlner-Peach H."/>
            <person name="Magnabosco C."/>
            <person name="Raghavan V."/>
            <person name="Scher J.U."/>
            <person name="Tett A."/>
            <person name="Cox L.M."/>
            <person name="Gottsegen C."/>
            <person name="Watters A."/>
            <person name="Wiltshire- Gordon J.D."/>
            <person name="Segata N."/>
            <person name="Bonneau R."/>
            <person name="Littman D.R."/>
        </authorList>
    </citation>
    <scope>NUCLEOTIDE SEQUENCE</scope>
    <source>
        <strain evidence="7">IAA108</strain>
    </source>
</reference>
<accession>A0A3E5ADT8</accession>
<evidence type="ECO:0000313" key="9">
    <source>
        <dbReference type="EMBL" id="MST78302.1"/>
    </source>
</evidence>
<dbReference type="Proteomes" id="UP000261187">
    <property type="component" value="Unassembled WGS sequence"/>
</dbReference>
<evidence type="ECO:0000313" key="5">
    <source>
        <dbReference type="EMBL" id="MCW4131648.1"/>
    </source>
</evidence>
<evidence type="ECO:0000313" key="16">
    <source>
        <dbReference type="EMBL" id="RGW75327.1"/>
    </source>
</evidence>
<evidence type="ECO:0000313" key="7">
    <source>
        <dbReference type="EMBL" id="MQN84995.1"/>
    </source>
</evidence>
<sequence>MKKKLVLTAAVIAALSVVSCNGKKTNSQGADQDSLSYAENDSLNSNDVILDSIAGTYEGTLPAADCPGIKTVLTLNADSTYQYSADYLERKDGHDEASGIFKVLANNVVEITRPSSGETSYYKVKDANSLIMTDSLGNEPEGAMAKHYVLTKKR</sequence>
<dbReference type="Proteomes" id="UP001209168">
    <property type="component" value="Unassembled WGS sequence"/>
</dbReference>
<feature type="chain" id="PRO_5043182656" evidence="1">
    <location>
        <begin position="20"/>
        <end position="154"/>
    </location>
</feature>
<evidence type="ECO:0000313" key="25">
    <source>
        <dbReference type="Proteomes" id="UP000285776"/>
    </source>
</evidence>
<dbReference type="Proteomes" id="UP000283785">
    <property type="component" value="Unassembled WGS sequence"/>
</dbReference>
<dbReference type="Proteomes" id="UP000420635">
    <property type="component" value="Unassembled WGS sequence"/>
</dbReference>
<keyword evidence="1" id="KW-0732">Signal</keyword>
<dbReference type="Proteomes" id="UP000450161">
    <property type="component" value="Unassembled WGS sequence"/>
</dbReference>
<evidence type="ECO:0000313" key="13">
    <source>
        <dbReference type="EMBL" id="RGU96258.1"/>
    </source>
</evidence>
<dbReference type="EMBL" id="VUNF01000025">
    <property type="protein sequence ID" value="MST78302.1"/>
    <property type="molecule type" value="Genomic_DNA"/>
</dbReference>
<dbReference type="EMBL" id="QSFW01000005">
    <property type="protein sequence ID" value="RHA88377.1"/>
    <property type="molecule type" value="Genomic_DNA"/>
</dbReference>
<dbReference type="InterPro" id="IPR007298">
    <property type="entry name" value="Cu-R_lipoprotein_NlpE"/>
</dbReference>
<dbReference type="EMBL" id="QSSA01000014">
    <property type="protein sequence ID" value="RGL60093.1"/>
    <property type="molecule type" value="Genomic_DNA"/>
</dbReference>
<evidence type="ECO:0000313" key="12">
    <source>
        <dbReference type="EMBL" id="RGS47669.1"/>
    </source>
</evidence>
<evidence type="ECO:0000313" key="18">
    <source>
        <dbReference type="EMBL" id="RHA88377.1"/>
    </source>
</evidence>
<dbReference type="EMBL" id="QSCI01000002">
    <property type="protein sequence ID" value="RGX98384.1"/>
    <property type="molecule type" value="Genomic_DNA"/>
</dbReference>
<reference evidence="19 20" key="1">
    <citation type="submission" date="2018-08" db="EMBL/GenBank/DDBJ databases">
        <title>A genome reference for cultivated species of the human gut microbiota.</title>
        <authorList>
            <person name="Zou Y."/>
            <person name="Xue W."/>
            <person name="Luo G."/>
        </authorList>
    </citation>
    <scope>NUCLEOTIDE SEQUENCE [LARGE SCALE GENOMIC DNA]</scope>
    <source>
        <strain evidence="16 25">AF10-17</strain>
        <strain evidence="15 26">AF11-14</strain>
        <strain evidence="14 21">AF12-50</strain>
        <strain evidence="13 23">AF15-25</strain>
        <strain evidence="12 27">AF22-1</strain>
        <strain evidence="18 22">AM42-23AC</strain>
        <strain evidence="17 24">OF03-3</strain>
        <strain evidence="11 20">OM06-11</strain>
        <strain evidence="10 19">TF06-40</strain>
    </source>
</reference>
<evidence type="ECO:0000313" key="28">
    <source>
        <dbReference type="Proteomes" id="UP000420635"/>
    </source>
</evidence>
<evidence type="ECO:0000313" key="21">
    <source>
        <dbReference type="Proteomes" id="UP000283785"/>
    </source>
</evidence>
<dbReference type="Proteomes" id="UP000285776">
    <property type="component" value="Unassembled WGS sequence"/>
</dbReference>
<dbReference type="Proteomes" id="UP000284990">
    <property type="component" value="Unassembled WGS sequence"/>
</dbReference>
<dbReference type="Proteomes" id="UP000285236">
    <property type="component" value="Unassembled WGS sequence"/>
</dbReference>
<evidence type="ECO:0000313" key="6">
    <source>
        <dbReference type="EMBL" id="MCW4155661.1"/>
    </source>
</evidence>
<dbReference type="Proteomes" id="UP001200307">
    <property type="component" value="Unassembled WGS sequence"/>
</dbReference>
<reference evidence="5" key="6">
    <citation type="submission" date="2022-11" db="EMBL/GenBank/DDBJ databases">
        <title>Genomic repertoires linked with pathogenic potency of arthritogenic Prevotella copri isolated from the gut of rheumatoid arthritis patients.</title>
        <authorList>
            <person name="Nii T."/>
            <person name="Maeda Y."/>
            <person name="Motooka D."/>
            <person name="Naito M."/>
            <person name="Matsumoto Y."/>
            <person name="Ogawa T."/>
            <person name="Oguro-Igashira E."/>
            <person name="Kishikawa T."/>
            <person name="Yamashita M."/>
            <person name="Koizumi S."/>
            <person name="Kurakawa T."/>
            <person name="Okumura R."/>
            <person name="Kayama H."/>
            <person name="Murakami M."/>
            <person name="Sakaguchi T."/>
            <person name="Das B."/>
            <person name="Nakamura S."/>
            <person name="Okada Y."/>
            <person name="Kumanogoh A."/>
            <person name="Takeda K."/>
        </authorList>
    </citation>
    <scope>NUCLEOTIDE SEQUENCE</scope>
    <source>
        <strain evidence="6">H012_8</strain>
        <strain evidence="5">H019-1</strain>
    </source>
</reference>
<dbReference type="EMBL" id="JAPDVG010000001">
    <property type="protein sequence ID" value="MCW4131648.1"/>
    <property type="molecule type" value="Genomic_DNA"/>
</dbReference>
<dbReference type="Proteomes" id="UP000286113">
    <property type="component" value="Unassembled WGS sequence"/>
</dbReference>
<gene>
    <name evidence="18" type="ORF">DW916_03310</name>
    <name evidence="16" type="ORF">DWV53_13550</name>
    <name evidence="15" type="ORF">DWV60_08650</name>
    <name evidence="14" type="ORF">DWV76_04515</name>
    <name evidence="13" type="ORF">DWW35_09710</name>
    <name evidence="12" type="ORF">DWX90_05475</name>
    <name evidence="17" type="ORF">DXA63_01015</name>
    <name evidence="11" type="ORF">DXB80_08840</name>
    <name evidence="10" type="ORF">DXC61_07890</name>
    <name evidence="8" type="ORF">F7D59_13790</name>
    <name evidence="7" type="ORF">F7D74_13645</name>
    <name evidence="9" type="ORF">FYJ72_11640</name>
    <name evidence="2" type="ORF">LYY06_07900</name>
    <name evidence="4" type="ORF">NNC68_03365</name>
    <name evidence="3" type="ORF">NND11_00100</name>
    <name evidence="5" type="ORF">ONT19_08590</name>
    <name evidence="6" type="ORF">ONT23_08940</name>
</gene>
<dbReference type="Proteomes" id="UP001205506">
    <property type="component" value="Unassembled WGS sequence"/>
</dbReference>
<evidence type="ECO:0000256" key="1">
    <source>
        <dbReference type="SAM" id="SignalP"/>
    </source>
</evidence>
<reference evidence="28 29" key="3">
    <citation type="submission" date="2019-09" db="EMBL/GenBank/DDBJ databases">
        <title>Distinct polysaccharide growth profiles of human intestinal Prevotella copri isolates.</title>
        <authorList>
            <person name="Fehlner-Peach H."/>
            <person name="Magnabosco C."/>
            <person name="Raghavan V."/>
            <person name="Scher J.U."/>
            <person name="Tett A."/>
            <person name="Cox L.M."/>
            <person name="Gottsegen C."/>
            <person name="Watters A."/>
            <person name="Wiltshire- Gordon J.D."/>
            <person name="Segata N."/>
            <person name="Bonneau R."/>
            <person name="Littman D.R."/>
        </authorList>
    </citation>
    <scope>NUCLEOTIDE SEQUENCE [LARGE SCALE GENOMIC DNA]</scope>
    <source>
        <strain evidence="29">iAA108</strain>
        <strain evidence="8">IP54</strain>
        <strain evidence="28">iP54</strain>
    </source>
</reference>
<dbReference type="EMBL" id="QSAV01000058">
    <property type="protein sequence ID" value="RGW75327.1"/>
    <property type="molecule type" value="Genomic_DNA"/>
</dbReference>
<dbReference type="EMBL" id="VZBQ01000139">
    <property type="protein sequence ID" value="MQN90890.1"/>
    <property type="molecule type" value="Genomic_DNA"/>
</dbReference>
<evidence type="ECO:0000313" key="3">
    <source>
        <dbReference type="EMBL" id="MCP9499962.1"/>
    </source>
</evidence>
<dbReference type="EMBL" id="QRYP01000025">
    <property type="protein sequence ID" value="RGU96258.1"/>
    <property type="molecule type" value="Genomic_DNA"/>
</dbReference>
<evidence type="ECO:0000313" key="2">
    <source>
        <dbReference type="EMBL" id="MCE4122190.1"/>
    </source>
</evidence>
<dbReference type="Proteomes" id="UP001206014">
    <property type="component" value="Unassembled WGS sequence"/>
</dbReference>
<evidence type="ECO:0000313" key="24">
    <source>
        <dbReference type="Proteomes" id="UP000285604"/>
    </source>
</evidence>
<evidence type="ECO:0000313" key="10">
    <source>
        <dbReference type="EMBL" id="RGL60093.1"/>
    </source>
</evidence>
<evidence type="ECO:0000313" key="11">
    <source>
        <dbReference type="EMBL" id="RGN08650.1"/>
    </source>
</evidence>
<dbReference type="EMBL" id="QSAQ01000020">
    <property type="protein sequence ID" value="RGW67662.1"/>
    <property type="molecule type" value="Genomic_DNA"/>
</dbReference>
<dbReference type="Proteomes" id="UP000261245">
    <property type="component" value="Unassembled WGS sequence"/>
</dbReference>
<dbReference type="EMBL" id="QSUC01000021">
    <property type="protein sequence ID" value="RGN08650.1"/>
    <property type="molecule type" value="Genomic_DNA"/>
</dbReference>
<evidence type="ECO:0000313" key="8">
    <source>
        <dbReference type="EMBL" id="MQN90890.1"/>
    </source>
</evidence>
<evidence type="ECO:0000313" key="15">
    <source>
        <dbReference type="EMBL" id="RGW67662.1"/>
    </source>
</evidence>
<evidence type="ECO:0000313" key="26">
    <source>
        <dbReference type="Proteomes" id="UP000286077"/>
    </source>
</evidence>
<dbReference type="Pfam" id="PF04170">
    <property type="entry name" value="NlpE"/>
    <property type="match status" value="1"/>
</dbReference>
<evidence type="ECO:0000313" key="19">
    <source>
        <dbReference type="Proteomes" id="UP000261187"/>
    </source>
</evidence>
<evidence type="ECO:0000313" key="22">
    <source>
        <dbReference type="Proteomes" id="UP000284990"/>
    </source>
</evidence>
<dbReference type="PROSITE" id="PS51257">
    <property type="entry name" value="PROKAR_LIPOPROTEIN"/>
    <property type="match status" value="1"/>
</dbReference>
<proteinExistence type="predicted"/>
<reference evidence="3" key="5">
    <citation type="submission" date="2022-07" db="EMBL/GenBank/DDBJ databases">
        <title>Prevotella copri.</title>
        <authorList>
            <person name="Yang C."/>
        </authorList>
    </citation>
    <scope>NUCLEOTIDE SEQUENCE</scope>
    <source>
        <strain evidence="4">HF1805</strain>
        <strain evidence="3">HF88</strain>
    </source>
</reference>
<comment type="caution">
    <text evidence="9">The sequence shown here is derived from an EMBL/GenBank/DDBJ whole genome shotgun (WGS) entry which is preliminary data.</text>
</comment>
<dbReference type="EMBL" id="JAPDVH010000001">
    <property type="protein sequence ID" value="MCW4155661.1"/>
    <property type="molecule type" value="Genomic_DNA"/>
</dbReference>
<dbReference type="EMBL" id="JANDXR010000001">
    <property type="protein sequence ID" value="MCP9499962.1"/>
    <property type="molecule type" value="Genomic_DNA"/>
</dbReference>
<reference evidence="2" key="4">
    <citation type="submission" date="2021-12" db="EMBL/GenBank/DDBJ databases">
        <authorList>
            <person name="Lv X."/>
        </authorList>
    </citation>
    <scope>NUCLEOTIDE SEQUENCE</scope>
    <source>
        <strain evidence="2">HF2106</strain>
    </source>
</reference>
<dbReference type="EMBL" id="QRVN01000008">
    <property type="protein sequence ID" value="RGS47669.1"/>
    <property type="molecule type" value="Genomic_DNA"/>
</dbReference>
<dbReference type="EMBL" id="JANDWU010000003">
    <property type="protein sequence ID" value="MCP9548517.1"/>
    <property type="molecule type" value="Genomic_DNA"/>
</dbReference>
<feature type="signal peptide" evidence="1">
    <location>
        <begin position="1"/>
        <end position="19"/>
    </location>
</feature>
<dbReference type="EMBL" id="VZCC01000103">
    <property type="protein sequence ID" value="MQN84995.1"/>
    <property type="molecule type" value="Genomic_DNA"/>
</dbReference>
<evidence type="ECO:0000313" key="23">
    <source>
        <dbReference type="Proteomes" id="UP000285236"/>
    </source>
</evidence>
<evidence type="ECO:0000313" key="4">
    <source>
        <dbReference type="EMBL" id="MCP9548517.1"/>
    </source>
</evidence>
<evidence type="ECO:0000313" key="27">
    <source>
        <dbReference type="Proteomes" id="UP000286113"/>
    </source>
</evidence>
<dbReference type="EMBL" id="JAJTVO010000012">
    <property type="protein sequence ID" value="MCE4122190.1"/>
    <property type="molecule type" value="Genomic_DNA"/>
</dbReference>
<dbReference type="Proteomes" id="UP000286077">
    <property type="component" value="Unassembled WGS sequence"/>
</dbReference>
<dbReference type="GeneID" id="69848567"/>
<evidence type="ECO:0000313" key="14">
    <source>
        <dbReference type="EMBL" id="RGW43848.1"/>
    </source>
</evidence>
<dbReference type="EMBL" id="QSAG01000005">
    <property type="protein sequence ID" value="RGW43848.1"/>
    <property type="molecule type" value="Genomic_DNA"/>
</dbReference>